<dbReference type="Gene3D" id="3.40.50.720">
    <property type="entry name" value="NAD(P)-binding Rossmann-like Domain"/>
    <property type="match status" value="1"/>
</dbReference>
<dbReference type="EMBL" id="ML119105">
    <property type="protein sequence ID" value="RPB17797.1"/>
    <property type="molecule type" value="Genomic_DNA"/>
</dbReference>
<dbReference type="EC" id="1.1.1.2" evidence="9"/>
<dbReference type="Pfam" id="PF00107">
    <property type="entry name" value="ADH_zinc_N"/>
    <property type="match status" value="1"/>
</dbReference>
<comment type="subunit">
    <text evidence="3">Homodimer.</text>
</comment>
<organism evidence="14 15">
    <name type="scientific">Morchella conica CCBAS932</name>
    <dbReference type="NCBI Taxonomy" id="1392247"/>
    <lineage>
        <taxon>Eukaryota</taxon>
        <taxon>Fungi</taxon>
        <taxon>Dikarya</taxon>
        <taxon>Ascomycota</taxon>
        <taxon>Pezizomycotina</taxon>
        <taxon>Pezizomycetes</taxon>
        <taxon>Pezizales</taxon>
        <taxon>Morchellaceae</taxon>
        <taxon>Morchella</taxon>
    </lineage>
</organism>
<dbReference type="FunFam" id="3.40.50.720:FF:000158">
    <property type="entry name" value="Zinc-binding alcohol dehydrogenase"/>
    <property type="match status" value="1"/>
</dbReference>
<keyword evidence="15" id="KW-1185">Reference proteome</keyword>
<evidence type="ECO:0000256" key="8">
    <source>
        <dbReference type="ARBA" id="ARBA00023002"/>
    </source>
</evidence>
<evidence type="ECO:0000313" key="14">
    <source>
        <dbReference type="EMBL" id="RPB17797.1"/>
    </source>
</evidence>
<dbReference type="Gene3D" id="3.90.180.10">
    <property type="entry name" value="Medium-chain alcohol dehydrogenases, catalytic domain"/>
    <property type="match status" value="1"/>
</dbReference>
<feature type="domain" description="Alcohol dehydrogenase-like N-terminal" evidence="13">
    <location>
        <begin position="41"/>
        <end position="123"/>
    </location>
</feature>
<evidence type="ECO:0000259" key="12">
    <source>
        <dbReference type="Pfam" id="PF00107"/>
    </source>
</evidence>
<dbReference type="AlphaFoldDB" id="A0A3N4L4J2"/>
<keyword evidence="7" id="KW-0521">NADP</keyword>
<dbReference type="GO" id="GO:0008106">
    <property type="term" value="F:alcohol dehydrogenase (NADP+) activity"/>
    <property type="evidence" value="ECO:0007669"/>
    <property type="project" value="UniProtKB-EC"/>
</dbReference>
<evidence type="ECO:0000256" key="10">
    <source>
        <dbReference type="ARBA" id="ARBA00050997"/>
    </source>
</evidence>
<keyword evidence="6 11" id="KW-0862">Zinc</keyword>
<evidence type="ECO:0000256" key="6">
    <source>
        <dbReference type="ARBA" id="ARBA00022833"/>
    </source>
</evidence>
<dbReference type="OrthoDB" id="1879366at2759"/>
<evidence type="ECO:0000256" key="1">
    <source>
        <dbReference type="ARBA" id="ARBA00001947"/>
    </source>
</evidence>
<sequence>MSSSIENHKTVPEQFTGYAAFSAETWSDLKLHKFTPKPFGDYDIDIKVRYCGVCGSDLHVLRSGWSPSIYPCVAGHEITGEVIRVGPLVTSSSLQPGSIVGVGSQAWSCGGCDACAGEDIGTKPGDGKDWGAAGEHGHGGEKGLRGGKENYCKEVVETYNWRYKDGSAGYGGYADYVRIHENFVYPIPEGIPEEIVAPMFCGGVTMYSPLRRANIGPGSKVGIVGIGGLGHFGILFAKALGATVTAISHSPRKAADASALGASQFLSTAAPGWNAPHLRTLDLIISTNFSTDMPLGEYLSLLKVGGTLVICGIPEGDLPRLSWADIAAANLAIRGSNVGSKKEIAEMLELVKEKGVKSWVEVVGMKDVEDVVKRLDRGECRYRYVLKADFEE</sequence>
<dbReference type="GO" id="GO:0006066">
    <property type="term" value="P:alcohol metabolic process"/>
    <property type="evidence" value="ECO:0007669"/>
    <property type="project" value="UniProtKB-ARBA"/>
</dbReference>
<dbReference type="Proteomes" id="UP000277580">
    <property type="component" value="Unassembled WGS sequence"/>
</dbReference>
<proteinExistence type="inferred from homology"/>
<dbReference type="CDD" id="cd05283">
    <property type="entry name" value="CAD1"/>
    <property type="match status" value="1"/>
</dbReference>
<evidence type="ECO:0000256" key="7">
    <source>
        <dbReference type="ARBA" id="ARBA00022857"/>
    </source>
</evidence>
<accession>A0A3N4L4J2</accession>
<dbReference type="InterPro" id="IPR002328">
    <property type="entry name" value="ADH_Zn_CS"/>
</dbReference>
<comment type="similarity">
    <text evidence="2 11">Belongs to the zinc-containing alcohol dehydrogenase family.</text>
</comment>
<dbReference type="PANTHER" id="PTHR42683">
    <property type="entry name" value="ALDEHYDE REDUCTASE"/>
    <property type="match status" value="1"/>
</dbReference>
<dbReference type="Pfam" id="PF08240">
    <property type="entry name" value="ADH_N"/>
    <property type="match status" value="1"/>
</dbReference>
<dbReference type="GO" id="GO:0008270">
    <property type="term" value="F:zinc ion binding"/>
    <property type="evidence" value="ECO:0007669"/>
    <property type="project" value="InterPro"/>
</dbReference>
<evidence type="ECO:0000256" key="4">
    <source>
        <dbReference type="ARBA" id="ARBA00022553"/>
    </source>
</evidence>
<evidence type="ECO:0000256" key="9">
    <source>
        <dbReference type="ARBA" id="ARBA00024074"/>
    </source>
</evidence>
<dbReference type="InterPro" id="IPR036291">
    <property type="entry name" value="NAD(P)-bd_dom_sf"/>
</dbReference>
<keyword evidence="4" id="KW-0597">Phosphoprotein</keyword>
<dbReference type="InterPro" id="IPR013154">
    <property type="entry name" value="ADH-like_N"/>
</dbReference>
<name>A0A3N4L4J2_9PEZI</name>
<reference evidence="14 15" key="1">
    <citation type="journal article" date="2018" name="Nat. Ecol. Evol.">
        <title>Pezizomycetes genomes reveal the molecular basis of ectomycorrhizal truffle lifestyle.</title>
        <authorList>
            <person name="Murat C."/>
            <person name="Payen T."/>
            <person name="Noel B."/>
            <person name="Kuo A."/>
            <person name="Morin E."/>
            <person name="Chen J."/>
            <person name="Kohler A."/>
            <person name="Krizsan K."/>
            <person name="Balestrini R."/>
            <person name="Da Silva C."/>
            <person name="Montanini B."/>
            <person name="Hainaut M."/>
            <person name="Levati E."/>
            <person name="Barry K.W."/>
            <person name="Belfiori B."/>
            <person name="Cichocki N."/>
            <person name="Clum A."/>
            <person name="Dockter R.B."/>
            <person name="Fauchery L."/>
            <person name="Guy J."/>
            <person name="Iotti M."/>
            <person name="Le Tacon F."/>
            <person name="Lindquist E.A."/>
            <person name="Lipzen A."/>
            <person name="Malagnac F."/>
            <person name="Mello A."/>
            <person name="Molinier V."/>
            <person name="Miyauchi S."/>
            <person name="Poulain J."/>
            <person name="Riccioni C."/>
            <person name="Rubini A."/>
            <person name="Sitrit Y."/>
            <person name="Splivallo R."/>
            <person name="Traeger S."/>
            <person name="Wang M."/>
            <person name="Zifcakova L."/>
            <person name="Wipf D."/>
            <person name="Zambonelli A."/>
            <person name="Paolocci F."/>
            <person name="Nowrousian M."/>
            <person name="Ottonello S."/>
            <person name="Baldrian P."/>
            <person name="Spatafora J.W."/>
            <person name="Henrissat B."/>
            <person name="Nagy L.G."/>
            <person name="Aury J.M."/>
            <person name="Wincker P."/>
            <person name="Grigoriev I.V."/>
            <person name="Bonfante P."/>
            <person name="Martin F.M."/>
        </authorList>
    </citation>
    <scope>NUCLEOTIDE SEQUENCE [LARGE SCALE GENOMIC DNA]</scope>
    <source>
        <strain evidence="14 15">CCBAS932</strain>
    </source>
</reference>
<comment type="catalytic activity">
    <reaction evidence="10">
        <text>a primary alcohol + NADP(+) = an aldehyde + NADPH + H(+)</text>
        <dbReference type="Rhea" id="RHEA:15937"/>
        <dbReference type="ChEBI" id="CHEBI:15378"/>
        <dbReference type="ChEBI" id="CHEBI:15734"/>
        <dbReference type="ChEBI" id="CHEBI:17478"/>
        <dbReference type="ChEBI" id="CHEBI:57783"/>
        <dbReference type="ChEBI" id="CHEBI:58349"/>
        <dbReference type="EC" id="1.1.1.2"/>
    </reaction>
    <physiologicalReaction direction="left-to-right" evidence="10">
        <dbReference type="Rhea" id="RHEA:15938"/>
    </physiologicalReaction>
    <physiologicalReaction direction="right-to-left" evidence="10">
        <dbReference type="Rhea" id="RHEA:15939"/>
    </physiologicalReaction>
</comment>
<protein>
    <recommendedName>
        <fullName evidence="9">alcohol dehydrogenase (NADP(+))</fullName>
        <ecNumber evidence="9">1.1.1.2</ecNumber>
    </recommendedName>
</protein>
<dbReference type="InterPro" id="IPR013149">
    <property type="entry name" value="ADH-like_C"/>
</dbReference>
<comment type="cofactor">
    <cofactor evidence="1 11">
        <name>Zn(2+)</name>
        <dbReference type="ChEBI" id="CHEBI:29105"/>
    </cofactor>
</comment>
<evidence type="ECO:0000256" key="2">
    <source>
        <dbReference type="ARBA" id="ARBA00008072"/>
    </source>
</evidence>
<evidence type="ECO:0000256" key="3">
    <source>
        <dbReference type="ARBA" id="ARBA00011738"/>
    </source>
</evidence>
<dbReference type="SUPFAM" id="SSF51735">
    <property type="entry name" value="NAD(P)-binding Rossmann-fold domains"/>
    <property type="match status" value="1"/>
</dbReference>
<gene>
    <name evidence="14" type="ORF">P167DRAFT_556228</name>
</gene>
<keyword evidence="5 11" id="KW-0479">Metal-binding</keyword>
<dbReference type="InterPro" id="IPR047109">
    <property type="entry name" value="CAD-like"/>
</dbReference>
<dbReference type="InParanoid" id="A0A3N4L4J2"/>
<feature type="domain" description="Alcohol dehydrogenase-like C-terminal" evidence="12">
    <location>
        <begin position="228"/>
        <end position="352"/>
    </location>
</feature>
<dbReference type="SUPFAM" id="SSF50129">
    <property type="entry name" value="GroES-like"/>
    <property type="match status" value="1"/>
</dbReference>
<dbReference type="STRING" id="1392247.A0A3N4L4J2"/>
<keyword evidence="8" id="KW-0560">Oxidoreductase</keyword>
<evidence type="ECO:0000313" key="15">
    <source>
        <dbReference type="Proteomes" id="UP000277580"/>
    </source>
</evidence>
<dbReference type="PROSITE" id="PS00059">
    <property type="entry name" value="ADH_ZINC"/>
    <property type="match status" value="1"/>
</dbReference>
<dbReference type="InterPro" id="IPR011032">
    <property type="entry name" value="GroES-like_sf"/>
</dbReference>
<evidence type="ECO:0000256" key="5">
    <source>
        <dbReference type="ARBA" id="ARBA00022723"/>
    </source>
</evidence>
<evidence type="ECO:0000256" key="11">
    <source>
        <dbReference type="RuleBase" id="RU361277"/>
    </source>
</evidence>
<evidence type="ECO:0000259" key="13">
    <source>
        <dbReference type="Pfam" id="PF08240"/>
    </source>
</evidence>